<reference evidence="3" key="1">
    <citation type="journal article" date="2013" name="Mol. Reprod. Dev.">
        <title>Mass spectrometry and next-generation sequencing reveal an abundant and rapidly evolving abalone sperm protein.</title>
        <authorList>
            <person name="Palmer M.R."/>
            <person name="McDowall M.H."/>
            <person name="Stewart L."/>
            <person name="Ouaddi A."/>
            <person name="Maccoss M.J."/>
            <person name="Swanson W.J."/>
        </authorList>
    </citation>
    <scope>NUCLEOTIDE SEQUENCE</scope>
    <source>
        <strain evidence="3">1D</strain>
    </source>
</reference>
<feature type="chain" id="PRO_5004104371" evidence="2">
    <location>
        <begin position="22"/>
        <end position="70"/>
    </location>
</feature>
<keyword evidence="2" id="KW-0732">Signal</keyword>
<name>M9WF47_HALFU</name>
<sequence length="70" mass="7469">MRVVLIVTAVFLIISLTCVSGQGYDHGTDPNLEAGSYASDGDEYGRRKRSADFDYGGGYADSDGSESLLE</sequence>
<protein>
    <submittedName>
        <fullName evidence="3">Sperm protein 6kDa</fullName>
    </submittedName>
</protein>
<organism evidence="3">
    <name type="scientific">Haliotis fulgens</name>
    <name type="common">Green abalone</name>
    <dbReference type="NCBI Taxonomy" id="6456"/>
    <lineage>
        <taxon>Eukaryota</taxon>
        <taxon>Metazoa</taxon>
        <taxon>Spiralia</taxon>
        <taxon>Lophotrochozoa</taxon>
        <taxon>Mollusca</taxon>
        <taxon>Gastropoda</taxon>
        <taxon>Vetigastropoda</taxon>
        <taxon>Lepetellida</taxon>
        <taxon>Haliotoidea</taxon>
        <taxon>Haliotidae</taxon>
        <taxon>Haliotis</taxon>
    </lineage>
</organism>
<proteinExistence type="evidence at transcript level"/>
<feature type="region of interest" description="Disordered" evidence="1">
    <location>
        <begin position="21"/>
        <end position="70"/>
    </location>
</feature>
<evidence type="ECO:0000256" key="1">
    <source>
        <dbReference type="SAM" id="MobiDB-lite"/>
    </source>
</evidence>
<evidence type="ECO:0000313" key="3">
    <source>
        <dbReference type="EMBL" id="AGJ90059.1"/>
    </source>
</evidence>
<feature type="signal peptide" evidence="2">
    <location>
        <begin position="1"/>
        <end position="21"/>
    </location>
</feature>
<evidence type="ECO:0000256" key="2">
    <source>
        <dbReference type="SAM" id="SignalP"/>
    </source>
</evidence>
<feature type="compositionally biased region" description="Low complexity" evidence="1">
    <location>
        <begin position="60"/>
        <end position="70"/>
    </location>
</feature>
<dbReference type="AlphaFoldDB" id="M9WF47"/>
<dbReference type="EMBL" id="KC752600">
    <property type="protein sequence ID" value="AGJ90059.1"/>
    <property type="molecule type" value="mRNA"/>
</dbReference>
<accession>M9WF47</accession>